<dbReference type="EMBL" id="BNEA01000008">
    <property type="protein sequence ID" value="GHI52656.1"/>
    <property type="molecule type" value="Genomic_DNA"/>
</dbReference>
<proteinExistence type="predicted"/>
<keyword evidence="4" id="KW-1185">Reference proteome</keyword>
<dbReference type="RefSeq" id="WP_203854980.1">
    <property type="nucleotide sequence ID" value="NZ_BNEA01000008.1"/>
</dbReference>
<dbReference type="SUPFAM" id="SSF51735">
    <property type="entry name" value="NAD(P)-binding Rossmann-fold domains"/>
    <property type="match status" value="1"/>
</dbReference>
<gene>
    <name evidence="2" type="primary">rubP3</name>
    <name evidence="3" type="ORF">Srubr_25020</name>
</gene>
<reference evidence="2" key="3">
    <citation type="submission" date="2004-12" db="EMBL/GenBank/DDBJ databases">
        <authorList>
            <person name="Kim C.G."/>
        </authorList>
    </citation>
    <scope>NUCLEOTIDE SEQUENCE</scope>
    <source>
        <strain evidence="2">NRRL 3061</strain>
    </source>
</reference>
<reference evidence="2" key="2">
    <citation type="journal article" date="2003" name="Biotechnol. Lett.">
        <title>Functional identification of rub52 gene involved in the biosynthesis of rubradirin.</title>
        <authorList>
            <person name="Maharjan J."/>
            <person name="Liou K."/>
            <person name="Lee H.C."/>
            <person name="Kim C.G."/>
            <person name="Lee J.J."/>
            <person name="Yoo J.C."/>
            <person name="Sohng J.K."/>
        </authorList>
    </citation>
    <scope>NUCLEOTIDE SEQUENCE</scope>
    <source>
        <strain evidence="2">NRRL 3061</strain>
    </source>
</reference>
<dbReference type="AlphaFoldDB" id="Q2PC57"/>
<feature type="domain" description="NAD(P)-binding" evidence="1">
    <location>
        <begin position="7"/>
        <end position="176"/>
    </location>
</feature>
<dbReference type="Pfam" id="PF13460">
    <property type="entry name" value="NAD_binding_10"/>
    <property type="match status" value="1"/>
</dbReference>
<organism evidence="2">
    <name type="scientific">Streptomyces rubradiris</name>
    <name type="common">Streptomyces achromogenes subsp. rubradiris</name>
    <dbReference type="NCBI Taxonomy" id="285531"/>
    <lineage>
        <taxon>Bacteria</taxon>
        <taxon>Bacillati</taxon>
        <taxon>Actinomycetota</taxon>
        <taxon>Actinomycetes</taxon>
        <taxon>Kitasatosporales</taxon>
        <taxon>Streptomycetaceae</taxon>
        <taxon>Streptomyces</taxon>
    </lineage>
</organism>
<reference evidence="4" key="5">
    <citation type="submission" date="2023-07" db="EMBL/GenBank/DDBJ databases">
        <title>Whole genome shotgun sequence of Streptomyces achromogenes subsp. rubradiris NBRC 14000.</title>
        <authorList>
            <person name="Komaki H."/>
            <person name="Tamura T."/>
        </authorList>
    </citation>
    <scope>NUCLEOTIDE SEQUENCE [LARGE SCALE GENOMIC DNA]</scope>
    <source>
        <strain evidence="4">NBRC 14000</strain>
    </source>
</reference>
<accession>Q2PC57</accession>
<evidence type="ECO:0000313" key="3">
    <source>
        <dbReference type="EMBL" id="GHI52656.1"/>
    </source>
</evidence>
<dbReference type="EMBL" id="AJ871581">
    <property type="protein sequence ID" value="CAI94708.1"/>
    <property type="molecule type" value="Genomic_DNA"/>
</dbReference>
<name>Q2PC57_STRRR</name>
<protein>
    <submittedName>
        <fullName evidence="3">Nucleotide-diphosphate-sugar epimerase</fullName>
    </submittedName>
    <submittedName>
        <fullName evidence="2">Putative Hydroxylase</fullName>
    </submittedName>
</protein>
<dbReference type="InterPro" id="IPR016040">
    <property type="entry name" value="NAD(P)-bd_dom"/>
</dbReference>
<dbReference type="InterPro" id="IPR051604">
    <property type="entry name" value="Ergot_Alk_Oxidoreductase"/>
</dbReference>
<dbReference type="Gene3D" id="3.40.50.720">
    <property type="entry name" value="NAD(P)-binding Rossmann-like Domain"/>
    <property type="match status" value="1"/>
</dbReference>
<dbReference type="InterPro" id="IPR036291">
    <property type="entry name" value="NAD(P)-bd_dom_sf"/>
</dbReference>
<dbReference type="Proteomes" id="UP000646738">
    <property type="component" value="Unassembled WGS sequence"/>
</dbReference>
<evidence type="ECO:0000313" key="2">
    <source>
        <dbReference type="EMBL" id="CAI94708.1"/>
    </source>
</evidence>
<reference evidence="2" key="1">
    <citation type="journal article" date="1997" name="Mol. Cells">
        <title>Identification of a gene cluster of biosynthetic genes of rubradirin substructures in S. achromogenes var. rubradiris NRRL3061.</title>
        <authorList>
            <person name="Sohng J.K."/>
            <person name="Oh T.J."/>
            <person name="Lee J.J."/>
            <person name="Kim C.G."/>
        </authorList>
    </citation>
    <scope>NUCLEOTIDE SEQUENCE</scope>
    <source>
        <strain evidence="2">NRRL 3061</strain>
    </source>
</reference>
<dbReference type="PANTHER" id="PTHR43162">
    <property type="match status" value="1"/>
</dbReference>
<sequence length="270" mass="28889">MSVLVTGAYGGVGSHVVAGLLSAGVPVRGTSRTPRTGESPDGAEMVRLDLDEPETWPAALDGVKKVFLYAHADRVADFAGAARAAGVEHIVLLSSAAVVDPATRHSRSAVMHSAVEEALRESGIAWTFLRPTTFATKQLHLAPAIRSGEVLRIPFLQAPTASIHERDIADAAVCALTGAGHEGKGYWLTGPQALTQQEHIEVIAAVTGRPIEVVDLDPEDAEPKLPEFFIRIMTELMNNPCVVTPAVEEITGVPARPFRQWAEDHIKDFN</sequence>
<reference evidence="3" key="4">
    <citation type="submission" date="2020-09" db="EMBL/GenBank/DDBJ databases">
        <title>Whole genome shotgun sequence of Streptomyces achromogenes subsp. rubradiris NBRC 14000.</title>
        <authorList>
            <person name="Komaki H."/>
            <person name="Tamura T."/>
        </authorList>
    </citation>
    <scope>NUCLEOTIDE SEQUENCE</scope>
    <source>
        <strain evidence="3">NBRC 14000</strain>
    </source>
</reference>
<dbReference type="PANTHER" id="PTHR43162:SF1">
    <property type="entry name" value="PRESTALK A DIFFERENTIATION PROTEIN A"/>
    <property type="match status" value="1"/>
</dbReference>
<evidence type="ECO:0000313" key="4">
    <source>
        <dbReference type="Proteomes" id="UP000646738"/>
    </source>
</evidence>
<evidence type="ECO:0000259" key="1">
    <source>
        <dbReference type="Pfam" id="PF13460"/>
    </source>
</evidence>